<dbReference type="InterPro" id="IPR027417">
    <property type="entry name" value="P-loop_NTPase"/>
</dbReference>
<organism evidence="1 2">
    <name type="scientific">Georgenia alba</name>
    <dbReference type="NCBI Taxonomy" id="2233858"/>
    <lineage>
        <taxon>Bacteria</taxon>
        <taxon>Bacillati</taxon>
        <taxon>Actinomycetota</taxon>
        <taxon>Actinomycetes</taxon>
        <taxon>Micrococcales</taxon>
        <taxon>Bogoriellaceae</taxon>
        <taxon>Georgenia</taxon>
    </lineage>
</organism>
<dbReference type="Gene3D" id="3.40.50.300">
    <property type="entry name" value="P-loop containing nucleotide triphosphate hydrolases"/>
    <property type="match status" value="1"/>
</dbReference>
<dbReference type="RefSeq" id="WP_382393055.1">
    <property type="nucleotide sequence ID" value="NZ_JBHTCQ010000001.1"/>
</dbReference>
<sequence length="211" mass="23663">MPVFSKGDKAVLFVHVPKAGGSALENLFTANGWEMTFRDGKTGKHSQNWLRYCSPQHLHAEPLRATFRLERFDAIFMTVREPLARFRSEYAMRSGRLGLEPDAASVDAWADRALRKYAADHYVLDNHLRPQSEFLLPGSHVYRLEDGLDAVPRNLNALHDLGLPEEVPRVRESGGRGLSTREVQLSEELTARLRALYAQDASAFGYAGPEG</sequence>
<dbReference type="Proteomes" id="UP001596455">
    <property type="component" value="Unassembled WGS sequence"/>
</dbReference>
<dbReference type="EMBL" id="JBHTCQ010000001">
    <property type="protein sequence ID" value="MFC7405065.1"/>
    <property type="molecule type" value="Genomic_DNA"/>
</dbReference>
<keyword evidence="2" id="KW-1185">Reference proteome</keyword>
<gene>
    <name evidence="1" type="ORF">ACFQQL_08075</name>
</gene>
<dbReference type="Pfam" id="PF03567">
    <property type="entry name" value="Sulfotransfer_2"/>
    <property type="match status" value="1"/>
</dbReference>
<protein>
    <submittedName>
        <fullName evidence="1">Sulfotransferase family 2 domain-containing protein</fullName>
    </submittedName>
</protein>
<evidence type="ECO:0000313" key="1">
    <source>
        <dbReference type="EMBL" id="MFC7405065.1"/>
    </source>
</evidence>
<name>A0ABW2Q6D8_9MICO</name>
<proteinExistence type="predicted"/>
<reference evidence="2" key="1">
    <citation type="journal article" date="2019" name="Int. J. Syst. Evol. Microbiol.">
        <title>The Global Catalogue of Microorganisms (GCM) 10K type strain sequencing project: providing services to taxonomists for standard genome sequencing and annotation.</title>
        <authorList>
            <consortium name="The Broad Institute Genomics Platform"/>
            <consortium name="The Broad Institute Genome Sequencing Center for Infectious Disease"/>
            <person name="Wu L."/>
            <person name="Ma J."/>
        </authorList>
    </citation>
    <scope>NUCLEOTIDE SEQUENCE [LARGE SCALE GENOMIC DNA]</scope>
    <source>
        <strain evidence="2">JCM 1490</strain>
    </source>
</reference>
<dbReference type="InterPro" id="IPR005331">
    <property type="entry name" value="Sulfotransferase"/>
</dbReference>
<evidence type="ECO:0000313" key="2">
    <source>
        <dbReference type="Proteomes" id="UP001596455"/>
    </source>
</evidence>
<dbReference type="SUPFAM" id="SSF52540">
    <property type="entry name" value="P-loop containing nucleoside triphosphate hydrolases"/>
    <property type="match status" value="1"/>
</dbReference>
<comment type="caution">
    <text evidence="1">The sequence shown here is derived from an EMBL/GenBank/DDBJ whole genome shotgun (WGS) entry which is preliminary data.</text>
</comment>
<accession>A0ABW2Q6D8</accession>